<sequence>MWEHRREQLRSNNNIWRKCAQQWTELGKEYKVLSMPSNTIEQLKKEKEDKQWTNAEFCYEILKSWTQIKGEQATVKALCDVLFANGYYEIIGTILSADI</sequence>
<dbReference type="Pfam" id="PF00531">
    <property type="entry name" value="Death"/>
    <property type="match status" value="1"/>
</dbReference>
<gene>
    <name evidence="2" type="ORF">CHS0354_030556</name>
</gene>
<feature type="domain" description="Death" evidence="1">
    <location>
        <begin position="22"/>
        <end position="98"/>
    </location>
</feature>
<protein>
    <recommendedName>
        <fullName evidence="1">Death domain-containing protein</fullName>
    </recommendedName>
</protein>
<evidence type="ECO:0000259" key="1">
    <source>
        <dbReference type="PROSITE" id="PS50017"/>
    </source>
</evidence>
<dbReference type="AlphaFoldDB" id="A0AAE0RPM4"/>
<dbReference type="Proteomes" id="UP001195483">
    <property type="component" value="Unassembled WGS sequence"/>
</dbReference>
<dbReference type="CDD" id="cd01670">
    <property type="entry name" value="Death"/>
    <property type="match status" value="1"/>
</dbReference>
<proteinExistence type="predicted"/>
<reference evidence="2" key="3">
    <citation type="submission" date="2023-05" db="EMBL/GenBank/DDBJ databases">
        <authorList>
            <person name="Smith C.H."/>
        </authorList>
    </citation>
    <scope>NUCLEOTIDE SEQUENCE</scope>
    <source>
        <strain evidence="2">CHS0354</strain>
        <tissue evidence="2">Mantle</tissue>
    </source>
</reference>
<dbReference type="GO" id="GO:0007165">
    <property type="term" value="P:signal transduction"/>
    <property type="evidence" value="ECO:0007669"/>
    <property type="project" value="InterPro"/>
</dbReference>
<evidence type="ECO:0000313" key="3">
    <source>
        <dbReference type="Proteomes" id="UP001195483"/>
    </source>
</evidence>
<dbReference type="Gene3D" id="1.10.533.10">
    <property type="entry name" value="Death Domain, Fas"/>
    <property type="match status" value="1"/>
</dbReference>
<reference evidence="2" key="2">
    <citation type="journal article" date="2021" name="Genome Biol. Evol.">
        <title>Developing a high-quality reference genome for a parasitic bivalve with doubly uniparental inheritance (Bivalvia: Unionida).</title>
        <authorList>
            <person name="Smith C.H."/>
        </authorList>
    </citation>
    <scope>NUCLEOTIDE SEQUENCE</scope>
    <source>
        <strain evidence="2">CHS0354</strain>
        <tissue evidence="2">Mantle</tissue>
    </source>
</reference>
<dbReference type="InterPro" id="IPR000488">
    <property type="entry name" value="Death_dom"/>
</dbReference>
<keyword evidence="3" id="KW-1185">Reference proteome</keyword>
<reference evidence="2" key="1">
    <citation type="journal article" date="2021" name="Genome Biol. Evol.">
        <title>A High-Quality Reference Genome for a Parasitic Bivalve with Doubly Uniparental Inheritance (Bivalvia: Unionida).</title>
        <authorList>
            <person name="Smith C.H."/>
        </authorList>
    </citation>
    <scope>NUCLEOTIDE SEQUENCE</scope>
    <source>
        <strain evidence="2">CHS0354</strain>
    </source>
</reference>
<dbReference type="SUPFAM" id="SSF47986">
    <property type="entry name" value="DEATH domain"/>
    <property type="match status" value="1"/>
</dbReference>
<evidence type="ECO:0000313" key="2">
    <source>
        <dbReference type="EMBL" id="KAK3577269.1"/>
    </source>
</evidence>
<organism evidence="2 3">
    <name type="scientific">Potamilus streckersoni</name>
    <dbReference type="NCBI Taxonomy" id="2493646"/>
    <lineage>
        <taxon>Eukaryota</taxon>
        <taxon>Metazoa</taxon>
        <taxon>Spiralia</taxon>
        <taxon>Lophotrochozoa</taxon>
        <taxon>Mollusca</taxon>
        <taxon>Bivalvia</taxon>
        <taxon>Autobranchia</taxon>
        <taxon>Heteroconchia</taxon>
        <taxon>Palaeoheterodonta</taxon>
        <taxon>Unionida</taxon>
        <taxon>Unionoidea</taxon>
        <taxon>Unionidae</taxon>
        <taxon>Ambleminae</taxon>
        <taxon>Lampsilini</taxon>
        <taxon>Potamilus</taxon>
    </lineage>
</organism>
<accession>A0AAE0RPM4</accession>
<name>A0AAE0RPM4_9BIVA</name>
<dbReference type="InterPro" id="IPR011029">
    <property type="entry name" value="DEATH-like_dom_sf"/>
</dbReference>
<dbReference type="PROSITE" id="PS50017">
    <property type="entry name" value="DEATH_DOMAIN"/>
    <property type="match status" value="1"/>
</dbReference>
<dbReference type="EMBL" id="JAEAOA010001813">
    <property type="protein sequence ID" value="KAK3577269.1"/>
    <property type="molecule type" value="Genomic_DNA"/>
</dbReference>
<comment type="caution">
    <text evidence="2">The sequence shown here is derived from an EMBL/GenBank/DDBJ whole genome shotgun (WGS) entry which is preliminary data.</text>
</comment>